<dbReference type="PANTHER" id="PTHR34427:SF5">
    <property type="entry name" value="DUF4283 DOMAIN-CONTAINING PROTEIN"/>
    <property type="match status" value="1"/>
</dbReference>
<proteinExistence type="predicted"/>
<name>A0A438G3N8_VITVI</name>
<comment type="caution">
    <text evidence="3">The sequence shown here is derived from an EMBL/GenBank/DDBJ whole genome shotgun (WGS) entry which is preliminary data.</text>
</comment>
<evidence type="ECO:0000259" key="2">
    <source>
        <dbReference type="Pfam" id="PF14111"/>
    </source>
</evidence>
<gene>
    <name evidence="3" type="ORF">CK203_064737</name>
</gene>
<reference evidence="3 4" key="1">
    <citation type="journal article" date="2018" name="PLoS Genet.">
        <title>Population sequencing reveals clonal diversity and ancestral inbreeding in the grapevine cultivar Chardonnay.</title>
        <authorList>
            <person name="Roach M.J."/>
            <person name="Johnson D.L."/>
            <person name="Bohlmann J."/>
            <person name="van Vuuren H.J."/>
            <person name="Jones S.J."/>
            <person name="Pretorius I.S."/>
            <person name="Schmidt S.A."/>
            <person name="Borneman A.R."/>
        </authorList>
    </citation>
    <scope>NUCLEOTIDE SEQUENCE [LARGE SCALE GENOMIC DNA]</scope>
    <source>
        <strain evidence="4">cv. Chardonnay</strain>
        <tissue evidence="3">Leaf</tissue>
    </source>
</reference>
<feature type="compositionally biased region" description="Polar residues" evidence="1">
    <location>
        <begin position="446"/>
        <end position="456"/>
    </location>
</feature>
<organism evidence="3 4">
    <name type="scientific">Vitis vinifera</name>
    <name type="common">Grape</name>
    <dbReference type="NCBI Taxonomy" id="29760"/>
    <lineage>
        <taxon>Eukaryota</taxon>
        <taxon>Viridiplantae</taxon>
        <taxon>Streptophyta</taxon>
        <taxon>Embryophyta</taxon>
        <taxon>Tracheophyta</taxon>
        <taxon>Spermatophyta</taxon>
        <taxon>Magnoliopsida</taxon>
        <taxon>eudicotyledons</taxon>
        <taxon>Gunneridae</taxon>
        <taxon>Pentapetalae</taxon>
        <taxon>rosids</taxon>
        <taxon>Vitales</taxon>
        <taxon>Vitaceae</taxon>
        <taxon>Viteae</taxon>
        <taxon>Vitis</taxon>
    </lineage>
</organism>
<feature type="region of interest" description="Disordered" evidence="1">
    <location>
        <begin position="142"/>
        <end position="161"/>
    </location>
</feature>
<feature type="domain" description="DUF4283" evidence="2">
    <location>
        <begin position="194"/>
        <end position="280"/>
    </location>
</feature>
<dbReference type="Pfam" id="PF14111">
    <property type="entry name" value="DUF4283"/>
    <property type="match status" value="1"/>
</dbReference>
<dbReference type="EMBL" id="QGNW01000623">
    <property type="protein sequence ID" value="RVW66823.1"/>
    <property type="molecule type" value="Genomic_DNA"/>
</dbReference>
<evidence type="ECO:0000313" key="3">
    <source>
        <dbReference type="EMBL" id="RVW66823.1"/>
    </source>
</evidence>
<dbReference type="PANTHER" id="PTHR34427">
    <property type="entry name" value="DUF4283 DOMAIN PROTEIN"/>
    <property type="match status" value="1"/>
</dbReference>
<dbReference type="Proteomes" id="UP000288805">
    <property type="component" value="Unassembled WGS sequence"/>
</dbReference>
<accession>A0A438G3N8</accession>
<protein>
    <recommendedName>
        <fullName evidence="2">DUF4283 domain-containing protein</fullName>
    </recommendedName>
</protein>
<dbReference type="InterPro" id="IPR025558">
    <property type="entry name" value="DUF4283"/>
</dbReference>
<feature type="region of interest" description="Disordered" evidence="1">
    <location>
        <begin position="436"/>
        <end position="456"/>
    </location>
</feature>
<feature type="region of interest" description="Disordered" evidence="1">
    <location>
        <begin position="377"/>
        <end position="418"/>
    </location>
</feature>
<feature type="compositionally biased region" description="Basic and acidic residues" evidence="1">
    <location>
        <begin position="378"/>
        <end position="398"/>
    </location>
</feature>
<sequence>MGKRGGSCWFAVDSMSFEISVDVFGKKLKGIIVERSRGFTSWIRFGRSSLCWLLEGVEANCRGEFGQRFVKSWKDGGRRYKLECRANEAGRFLLCSVIDSDAKRHCLVFPEGKGFLEGWALLAEKLCSLGILTCDEPREVSESSKTESRDGDSKGKKEKSYVDAVNTRGVSRMRRLGEAAWLQLGEEDVSRGRELLDRCLVGRWGETLVSVPHLCDLERWGKSHWKLKGGVKFARMGGPFILIEFENKTEADKVLSRGFRCFKDSVLHLEMWDPKVGCSQSCEHLNEVWVRVMGLPLHLWSQEVFKKIGDCCEGFVAVDESTIAFKELQWARLLVKSEGTDWPSSLQVVNGNTCFALQLWWEVLPRVSEVLPAIRNGSGKEQEAREGEGGTSRADRVGKQMQPNEQPAKGVVPSEDGENLCRTDMEAPLSNLMSTRGAEADKTKRWQQSDWGINSKTGPAAKAKAILGWGVELEVERRPIVEGLI</sequence>
<dbReference type="AlphaFoldDB" id="A0A438G3N8"/>
<evidence type="ECO:0000256" key="1">
    <source>
        <dbReference type="SAM" id="MobiDB-lite"/>
    </source>
</evidence>
<evidence type="ECO:0000313" key="4">
    <source>
        <dbReference type="Proteomes" id="UP000288805"/>
    </source>
</evidence>